<dbReference type="PRINTS" id="PR00313">
    <property type="entry name" value="CABNDNGRPT"/>
</dbReference>
<keyword evidence="2" id="KW-0964">Secreted</keyword>
<sequence>MVGQVTSEGDRAMRSNLARELFNLDGTGIKIGVISDSYNAQGGAATDVTTGDLPGRRNPNGYNTPVRVLQDTLGIQTDEGRAMLQIIHDVAPGAELLFHTVGRSEEGLANAIQALTQAGADIIVDDFGFASAPFFQDGVAAQAVTKAAQQGVIYFSAAGNDGDRAYQSQFRSGSTFTYRGNTYEAHDFDSGTEIDLFQDIQLPQATSGEILYGDLPGINLILGWDQPTGNVANDLEMFLVSSPQLPNAGGVISDSSVSSPRPDAPLQTLSHATATAKTVYLVIARRVNATSPTPGLMKWSSFSSNDGVTYQYVNDADDAIGSSTLFGHPNAREAIAVGAASYTTTPAFGGTTPVLESFSSIGGTPILFNAQGDRFTTPEVRQKPELVGPDRVSTTIENDNPFLDFSSFAGTSAAAPHLAAVAALILQRAGGRRSLTSAQVLAALQTTALPLDLPGNFRSGAGFVRADAAVLQSFVAEIRGDAFNNRLQGTQVSENLAGLAGNDTLLGGGGLDALLGGTGRDRLDGQDGNDYLVGDLGSDTLLGGKGRDRLEGSQNNDSLSGQDGNDELRGGDGNDRLMGGKGKNRLIGGQGNDWFALDRQGIAIVQDFRKGRDRLGLPRSVQFRSLELVQQGRNTLIQLGSQELATLQQTRASQLSASDFRTN</sequence>
<dbReference type="GO" id="GO:0006508">
    <property type="term" value="P:proteolysis"/>
    <property type="evidence" value="ECO:0007669"/>
    <property type="project" value="InterPro"/>
</dbReference>
<dbReference type="InterPro" id="IPR018511">
    <property type="entry name" value="Hemolysin-typ_Ca-bd_CS"/>
</dbReference>
<evidence type="ECO:0000313" key="6">
    <source>
        <dbReference type="EMBL" id="MBW4661620.1"/>
    </source>
</evidence>
<dbReference type="Proteomes" id="UP000757435">
    <property type="component" value="Unassembled WGS sequence"/>
</dbReference>
<dbReference type="InterPro" id="IPR050557">
    <property type="entry name" value="RTX_toxin/Mannuronan_C5-epim"/>
</dbReference>
<dbReference type="SUPFAM" id="SSF52743">
    <property type="entry name" value="Subtilisin-like"/>
    <property type="match status" value="1"/>
</dbReference>
<evidence type="ECO:0000256" key="4">
    <source>
        <dbReference type="SAM" id="MobiDB-lite"/>
    </source>
</evidence>
<evidence type="ECO:0000256" key="2">
    <source>
        <dbReference type="ARBA" id="ARBA00022525"/>
    </source>
</evidence>
<comment type="caution">
    <text evidence="3">Lacks conserved residue(s) required for the propagation of feature annotation.</text>
</comment>
<dbReference type="PANTHER" id="PTHR38340:SF1">
    <property type="entry name" value="S-LAYER PROTEIN"/>
    <property type="match status" value="1"/>
</dbReference>
<dbReference type="InterPro" id="IPR034075">
    <property type="entry name" value="Glr3161-like_dom"/>
</dbReference>
<dbReference type="AlphaFoldDB" id="A0A951QGW4"/>
<comment type="subcellular location">
    <subcellularLocation>
        <location evidence="1">Secreted</location>
    </subcellularLocation>
</comment>
<protein>
    <submittedName>
        <fullName evidence="6">S8 family serine peptidase</fullName>
    </submittedName>
</protein>
<accession>A0A951QGW4</accession>
<evidence type="ECO:0000259" key="5">
    <source>
        <dbReference type="Pfam" id="PF00082"/>
    </source>
</evidence>
<dbReference type="Gene3D" id="3.40.50.200">
    <property type="entry name" value="Peptidase S8/S53 domain"/>
    <property type="match status" value="2"/>
</dbReference>
<dbReference type="GO" id="GO:0004252">
    <property type="term" value="F:serine-type endopeptidase activity"/>
    <property type="evidence" value="ECO:0007669"/>
    <property type="project" value="InterPro"/>
</dbReference>
<dbReference type="PROSITE" id="PS51892">
    <property type="entry name" value="SUBTILASE"/>
    <property type="match status" value="1"/>
</dbReference>
<evidence type="ECO:0000256" key="3">
    <source>
        <dbReference type="PROSITE-ProRule" id="PRU01240"/>
    </source>
</evidence>
<comment type="caution">
    <text evidence="6">The sequence shown here is derived from an EMBL/GenBank/DDBJ whole genome shotgun (WGS) entry which is preliminary data.</text>
</comment>
<feature type="region of interest" description="Disordered" evidence="4">
    <location>
        <begin position="544"/>
        <end position="583"/>
    </location>
</feature>
<dbReference type="Gene3D" id="2.150.10.10">
    <property type="entry name" value="Serralysin-like metalloprotease, C-terminal"/>
    <property type="match status" value="1"/>
</dbReference>
<dbReference type="Pfam" id="PF00353">
    <property type="entry name" value="HemolysinCabind"/>
    <property type="match status" value="3"/>
</dbReference>
<proteinExistence type="inferred from homology"/>
<dbReference type="GO" id="GO:0005576">
    <property type="term" value="C:extracellular region"/>
    <property type="evidence" value="ECO:0007669"/>
    <property type="project" value="UniProtKB-SubCell"/>
</dbReference>
<dbReference type="SUPFAM" id="SSF51120">
    <property type="entry name" value="beta-Roll"/>
    <property type="match status" value="2"/>
</dbReference>
<organism evidence="6 7">
    <name type="scientific">Drouetiella hepatica Uher 2000/2452</name>
    <dbReference type="NCBI Taxonomy" id="904376"/>
    <lineage>
        <taxon>Bacteria</taxon>
        <taxon>Bacillati</taxon>
        <taxon>Cyanobacteriota</taxon>
        <taxon>Cyanophyceae</taxon>
        <taxon>Oculatellales</taxon>
        <taxon>Oculatellaceae</taxon>
        <taxon>Drouetiella</taxon>
    </lineage>
</organism>
<dbReference type="EMBL" id="JAHHHD010000041">
    <property type="protein sequence ID" value="MBW4661620.1"/>
    <property type="molecule type" value="Genomic_DNA"/>
</dbReference>
<feature type="compositionally biased region" description="Polar residues" evidence="4">
    <location>
        <begin position="552"/>
        <end position="563"/>
    </location>
</feature>
<gene>
    <name evidence="6" type="ORF">KME15_23370</name>
</gene>
<dbReference type="InterPro" id="IPR036852">
    <property type="entry name" value="Peptidase_S8/S53_dom_sf"/>
</dbReference>
<evidence type="ECO:0000256" key="1">
    <source>
        <dbReference type="ARBA" id="ARBA00004613"/>
    </source>
</evidence>
<dbReference type="CDD" id="cd05562">
    <property type="entry name" value="Peptidases_S53_like"/>
    <property type="match status" value="1"/>
</dbReference>
<dbReference type="PANTHER" id="PTHR38340">
    <property type="entry name" value="S-LAYER PROTEIN"/>
    <property type="match status" value="1"/>
</dbReference>
<name>A0A951QGW4_9CYAN</name>
<dbReference type="InterPro" id="IPR000209">
    <property type="entry name" value="Peptidase_S8/S53_dom"/>
</dbReference>
<evidence type="ECO:0000313" key="7">
    <source>
        <dbReference type="Proteomes" id="UP000757435"/>
    </source>
</evidence>
<dbReference type="InterPro" id="IPR001343">
    <property type="entry name" value="Hemolysn_Ca-bd"/>
</dbReference>
<reference evidence="6" key="1">
    <citation type="submission" date="2021-05" db="EMBL/GenBank/DDBJ databases">
        <authorList>
            <person name="Pietrasiak N."/>
            <person name="Ward R."/>
            <person name="Stajich J.E."/>
            <person name="Kurbessoian T."/>
        </authorList>
    </citation>
    <scope>NUCLEOTIDE SEQUENCE</scope>
    <source>
        <strain evidence="6">UHER 2000/2452</strain>
    </source>
</reference>
<dbReference type="GO" id="GO:0005509">
    <property type="term" value="F:calcium ion binding"/>
    <property type="evidence" value="ECO:0007669"/>
    <property type="project" value="InterPro"/>
</dbReference>
<comment type="similarity">
    <text evidence="3">Belongs to the peptidase S8 family.</text>
</comment>
<dbReference type="InterPro" id="IPR011049">
    <property type="entry name" value="Serralysin-like_metalloprot_C"/>
</dbReference>
<feature type="compositionally biased region" description="Basic and acidic residues" evidence="4">
    <location>
        <begin position="566"/>
        <end position="575"/>
    </location>
</feature>
<feature type="domain" description="Peptidase S8/S53" evidence="5">
    <location>
        <begin position="330"/>
        <end position="454"/>
    </location>
</feature>
<reference evidence="6" key="2">
    <citation type="journal article" date="2022" name="Microbiol. Resour. Announc.">
        <title>Metagenome Sequencing to Explore Phylogenomics of Terrestrial Cyanobacteria.</title>
        <authorList>
            <person name="Ward R.D."/>
            <person name="Stajich J.E."/>
            <person name="Johansen J.R."/>
            <person name="Huntemann M."/>
            <person name="Clum A."/>
            <person name="Foster B."/>
            <person name="Foster B."/>
            <person name="Roux S."/>
            <person name="Palaniappan K."/>
            <person name="Varghese N."/>
            <person name="Mukherjee S."/>
            <person name="Reddy T.B.K."/>
            <person name="Daum C."/>
            <person name="Copeland A."/>
            <person name="Chen I.A."/>
            <person name="Ivanova N.N."/>
            <person name="Kyrpides N.C."/>
            <person name="Shapiro N."/>
            <person name="Eloe-Fadrosh E.A."/>
            <person name="Pietrasiak N."/>
        </authorList>
    </citation>
    <scope>NUCLEOTIDE SEQUENCE</scope>
    <source>
        <strain evidence="6">UHER 2000/2452</strain>
    </source>
</reference>
<dbReference type="Pfam" id="PF00082">
    <property type="entry name" value="Peptidase_S8"/>
    <property type="match status" value="1"/>
</dbReference>
<dbReference type="PROSITE" id="PS00330">
    <property type="entry name" value="HEMOLYSIN_CALCIUM"/>
    <property type="match status" value="1"/>
</dbReference>